<accession>A0ABW3HKP3</accession>
<protein>
    <submittedName>
        <fullName evidence="1">Uncharacterized protein</fullName>
    </submittedName>
</protein>
<reference evidence="2" key="1">
    <citation type="journal article" date="2019" name="Int. J. Syst. Evol. Microbiol.">
        <title>The Global Catalogue of Microorganisms (GCM) 10K type strain sequencing project: providing services to taxonomists for standard genome sequencing and annotation.</title>
        <authorList>
            <consortium name="The Broad Institute Genomics Platform"/>
            <consortium name="The Broad Institute Genome Sequencing Center for Infectious Disease"/>
            <person name="Wu L."/>
            <person name="Ma J."/>
        </authorList>
    </citation>
    <scope>NUCLEOTIDE SEQUENCE [LARGE SCALE GENOMIC DNA]</scope>
    <source>
        <strain evidence="2">CCUG 59129</strain>
    </source>
</reference>
<dbReference type="Proteomes" id="UP001596989">
    <property type="component" value="Unassembled WGS sequence"/>
</dbReference>
<evidence type="ECO:0000313" key="1">
    <source>
        <dbReference type="EMBL" id="MFD0958040.1"/>
    </source>
</evidence>
<gene>
    <name evidence="1" type="ORF">ACFQ2I_01415</name>
</gene>
<dbReference type="EMBL" id="JBHTJZ010000004">
    <property type="protein sequence ID" value="MFD0958040.1"/>
    <property type="molecule type" value="Genomic_DNA"/>
</dbReference>
<organism evidence="1 2">
    <name type="scientific">Paenibacillus chungangensis</name>
    <dbReference type="NCBI Taxonomy" id="696535"/>
    <lineage>
        <taxon>Bacteria</taxon>
        <taxon>Bacillati</taxon>
        <taxon>Bacillota</taxon>
        <taxon>Bacilli</taxon>
        <taxon>Bacillales</taxon>
        <taxon>Paenibacillaceae</taxon>
        <taxon>Paenibacillus</taxon>
    </lineage>
</organism>
<keyword evidence="2" id="KW-1185">Reference proteome</keyword>
<dbReference type="RefSeq" id="WP_377561664.1">
    <property type="nucleotide sequence ID" value="NZ_JBHTJZ010000004.1"/>
</dbReference>
<dbReference type="InterPro" id="IPR056084">
    <property type="entry name" value="DUF7667"/>
</dbReference>
<dbReference type="Pfam" id="PF24704">
    <property type="entry name" value="DUF7667"/>
    <property type="match status" value="1"/>
</dbReference>
<sequence>MIGIHPVHRRMAELTNKARKMGGYNVLSLVERQELEHCLKVNYDLVFDLDSLKAIAFVAYESGDLEWQRELCERIDRLEAKLL</sequence>
<comment type="caution">
    <text evidence="1">The sequence shown here is derived from an EMBL/GenBank/DDBJ whole genome shotgun (WGS) entry which is preliminary data.</text>
</comment>
<evidence type="ECO:0000313" key="2">
    <source>
        <dbReference type="Proteomes" id="UP001596989"/>
    </source>
</evidence>
<name>A0ABW3HKP3_9BACL</name>
<proteinExistence type="predicted"/>